<evidence type="ECO:0000313" key="1">
    <source>
        <dbReference type="EMBL" id="MDR6218846.1"/>
    </source>
</evidence>
<evidence type="ECO:0000313" key="2">
    <source>
        <dbReference type="Proteomes" id="UP001185331"/>
    </source>
</evidence>
<protein>
    <submittedName>
        <fullName evidence="1">Uncharacterized protein</fullName>
    </submittedName>
</protein>
<proteinExistence type="predicted"/>
<dbReference type="Proteomes" id="UP001185331">
    <property type="component" value="Unassembled WGS sequence"/>
</dbReference>
<name>A0AAE3XCL5_9DEIO</name>
<dbReference type="EMBL" id="JAVDQK010000005">
    <property type="protein sequence ID" value="MDR6218846.1"/>
    <property type="molecule type" value="Genomic_DNA"/>
</dbReference>
<dbReference type="AlphaFoldDB" id="A0AAE3XCL5"/>
<comment type="caution">
    <text evidence="1">The sequence shown here is derived from an EMBL/GenBank/DDBJ whole genome shotgun (WGS) entry which is preliminary data.</text>
</comment>
<sequence>MEPHDPTVTVEVWLRAAGKFIVLARHTSPYGSGPGMKAAVDLLPHLPVHPGHLLVVSLPRQGVERVYAVRSGQPDWADYAALTPDELARRRSVPGDAAGLAKLRKDLRRLGLNPDVLAVARAA</sequence>
<reference evidence="1" key="1">
    <citation type="submission" date="2023-07" db="EMBL/GenBank/DDBJ databases">
        <title>Sorghum-associated microbial communities from plants grown in Nebraska, USA.</title>
        <authorList>
            <person name="Schachtman D."/>
        </authorList>
    </citation>
    <scope>NUCLEOTIDE SEQUENCE</scope>
    <source>
        <strain evidence="1">BE330</strain>
    </source>
</reference>
<gene>
    <name evidence="1" type="ORF">J2Y00_002443</name>
</gene>
<accession>A0AAE3XCL5</accession>
<dbReference type="RefSeq" id="WP_309853539.1">
    <property type="nucleotide sequence ID" value="NZ_JAVDQJ010000004.1"/>
</dbReference>
<organism evidence="1 2">
    <name type="scientific">Deinococcus soli</name>
    <name type="common">ex Cha et al. 2016</name>
    <dbReference type="NCBI Taxonomy" id="1309411"/>
    <lineage>
        <taxon>Bacteria</taxon>
        <taxon>Thermotogati</taxon>
        <taxon>Deinococcota</taxon>
        <taxon>Deinococci</taxon>
        <taxon>Deinococcales</taxon>
        <taxon>Deinococcaceae</taxon>
        <taxon>Deinococcus</taxon>
    </lineage>
</organism>